<dbReference type="InterPro" id="IPR014719">
    <property type="entry name" value="Ribosomal_bL12_C/ClpS-like"/>
</dbReference>
<comment type="caution">
    <text evidence="2">The sequence shown here is derived from an EMBL/GenBank/DDBJ whole genome shotgun (WGS) entry which is preliminary data.</text>
</comment>
<keyword evidence="1" id="KW-0472">Membrane</keyword>
<evidence type="ECO:0000313" key="2">
    <source>
        <dbReference type="EMBL" id="TDV46964.1"/>
    </source>
</evidence>
<evidence type="ECO:0000256" key="1">
    <source>
        <dbReference type="SAM" id="Phobius"/>
    </source>
</evidence>
<keyword evidence="1" id="KW-1133">Transmembrane helix</keyword>
<reference evidence="2 3" key="1">
    <citation type="submission" date="2019-03" db="EMBL/GenBank/DDBJ databases">
        <title>Genomic Encyclopedia of Archaeal and Bacterial Type Strains, Phase II (KMG-II): from individual species to whole genera.</title>
        <authorList>
            <person name="Goeker M."/>
        </authorList>
    </citation>
    <scope>NUCLEOTIDE SEQUENCE [LARGE SCALE GENOMIC DNA]</scope>
    <source>
        <strain evidence="2 3">DSM 45499</strain>
    </source>
</reference>
<keyword evidence="1" id="KW-0812">Transmembrane</keyword>
<gene>
    <name evidence="2" type="ORF">CLV71_110147</name>
</gene>
<dbReference type="Gene3D" id="3.30.1390.10">
    <property type="match status" value="1"/>
</dbReference>
<proteinExistence type="predicted"/>
<evidence type="ECO:0008006" key="4">
    <source>
        <dbReference type="Google" id="ProtNLM"/>
    </source>
</evidence>
<dbReference type="OrthoDB" id="5186438at2"/>
<name>A0A4R7VCX9_9PSEU</name>
<protein>
    <recommendedName>
        <fullName evidence="4">Ribosomal L7/L12-like protein</fullName>
    </recommendedName>
</protein>
<dbReference type="AlphaFoldDB" id="A0A4R7VCX9"/>
<dbReference type="EMBL" id="SOCP01000010">
    <property type="protein sequence ID" value="TDV46964.1"/>
    <property type="molecule type" value="Genomic_DNA"/>
</dbReference>
<dbReference type="Proteomes" id="UP000294927">
    <property type="component" value="Unassembled WGS sequence"/>
</dbReference>
<sequence>MSSGSAFPLGLVVGIALTVLAFVLSRSRRRPPPPPLDELVALVSEETLVRARQLVAEGRIVHAVKAVRDETGMDLRSAKAVVDTLPRPGRGDDGLGRARND</sequence>
<organism evidence="2 3">
    <name type="scientific">Actinophytocola oryzae</name>
    <dbReference type="NCBI Taxonomy" id="502181"/>
    <lineage>
        <taxon>Bacteria</taxon>
        <taxon>Bacillati</taxon>
        <taxon>Actinomycetota</taxon>
        <taxon>Actinomycetes</taxon>
        <taxon>Pseudonocardiales</taxon>
        <taxon>Pseudonocardiaceae</taxon>
    </lineage>
</organism>
<feature type="transmembrane region" description="Helical" evidence="1">
    <location>
        <begin position="6"/>
        <end position="24"/>
    </location>
</feature>
<accession>A0A4R7VCX9</accession>
<evidence type="ECO:0000313" key="3">
    <source>
        <dbReference type="Proteomes" id="UP000294927"/>
    </source>
</evidence>
<keyword evidence="3" id="KW-1185">Reference proteome</keyword>
<dbReference type="RefSeq" id="WP_133905478.1">
    <property type="nucleotide sequence ID" value="NZ_SOCP01000010.1"/>
</dbReference>